<dbReference type="Proteomes" id="UP000054537">
    <property type="component" value="Unassembled WGS sequence"/>
</dbReference>
<protein>
    <submittedName>
        <fullName evidence="1">Uncharacterized protein</fullName>
    </submittedName>
</protein>
<dbReference type="AlphaFoldDB" id="A0A0A6U8N8"/>
<organism evidence="1 2">
    <name type="scientific">Actinoplanes utahensis</name>
    <dbReference type="NCBI Taxonomy" id="1869"/>
    <lineage>
        <taxon>Bacteria</taxon>
        <taxon>Bacillati</taxon>
        <taxon>Actinomycetota</taxon>
        <taxon>Actinomycetes</taxon>
        <taxon>Micromonosporales</taxon>
        <taxon>Micromonosporaceae</taxon>
        <taxon>Actinoplanes</taxon>
    </lineage>
</organism>
<accession>A0A0A6U8N8</accession>
<gene>
    <name evidence="1" type="ORF">MB27_38700</name>
</gene>
<proteinExistence type="predicted"/>
<dbReference type="EMBL" id="JRTT01000137">
    <property type="protein sequence ID" value="KHD72405.1"/>
    <property type="molecule type" value="Genomic_DNA"/>
</dbReference>
<evidence type="ECO:0000313" key="1">
    <source>
        <dbReference type="EMBL" id="KHD72405.1"/>
    </source>
</evidence>
<comment type="caution">
    <text evidence="1">The sequence shown here is derived from an EMBL/GenBank/DDBJ whole genome shotgun (WGS) entry which is preliminary data.</text>
</comment>
<sequence length="63" mass="7172">MCKLMRLGRPGGVPLFRSRAERMRPFQAGLKRIFPIRGMRLFQSSSLLSGGRLRRGRTPVWGA</sequence>
<evidence type="ECO:0000313" key="2">
    <source>
        <dbReference type="Proteomes" id="UP000054537"/>
    </source>
</evidence>
<reference evidence="1 2" key="1">
    <citation type="submission" date="2014-10" db="EMBL/GenBank/DDBJ databases">
        <title>Draft genome sequence of Actinoplanes utahensis NRRL 12052.</title>
        <authorList>
            <person name="Velasco-Bucheli B."/>
            <person name="del Cerro C."/>
            <person name="Hormigo D."/>
            <person name="Garcia J.L."/>
            <person name="Acebal C."/>
            <person name="Arroyo M."/>
            <person name="de la Mata I."/>
        </authorList>
    </citation>
    <scope>NUCLEOTIDE SEQUENCE [LARGE SCALE GENOMIC DNA]</scope>
    <source>
        <strain evidence="1 2">NRRL 12052</strain>
    </source>
</reference>
<keyword evidence="2" id="KW-1185">Reference proteome</keyword>
<name>A0A0A6U8N8_ACTUT</name>